<dbReference type="InterPro" id="IPR001584">
    <property type="entry name" value="Integrase_cat-core"/>
</dbReference>
<evidence type="ECO:0000259" key="4">
    <source>
        <dbReference type="PROSITE" id="PS50994"/>
    </source>
</evidence>
<feature type="region of interest" description="Disordered" evidence="3">
    <location>
        <begin position="1"/>
        <end position="20"/>
    </location>
</feature>
<dbReference type="SUPFAM" id="SSF53098">
    <property type="entry name" value="Ribonuclease H-like"/>
    <property type="match status" value="1"/>
</dbReference>
<dbReference type="PANTHER" id="PTHR46889">
    <property type="entry name" value="TRANSPOSASE INSF FOR INSERTION SEQUENCE IS3B-RELATED"/>
    <property type="match status" value="1"/>
</dbReference>
<evidence type="ECO:0000256" key="2">
    <source>
        <dbReference type="SAM" id="Coils"/>
    </source>
</evidence>
<dbReference type="EMBL" id="SDWW01000101">
    <property type="protein sequence ID" value="RYV49315.1"/>
    <property type="molecule type" value="Genomic_DNA"/>
</dbReference>
<feature type="domain" description="Integrase catalytic" evidence="4">
    <location>
        <begin position="235"/>
        <end position="401"/>
    </location>
</feature>
<dbReference type="InterPro" id="IPR012337">
    <property type="entry name" value="RNaseH-like_sf"/>
</dbReference>
<accession>A0A4Q5MV06</accession>
<dbReference type="GO" id="GO:0003677">
    <property type="term" value="F:DNA binding"/>
    <property type="evidence" value="ECO:0007669"/>
    <property type="project" value="InterPro"/>
</dbReference>
<dbReference type="PANTHER" id="PTHR46889:SF5">
    <property type="entry name" value="INTEGRASE PROTEIN"/>
    <property type="match status" value="1"/>
</dbReference>
<proteinExistence type="predicted"/>
<dbReference type="InterPro" id="IPR048020">
    <property type="entry name" value="Transpos_IS3"/>
</dbReference>
<dbReference type="Gene3D" id="1.10.10.10">
    <property type="entry name" value="Winged helix-like DNA-binding domain superfamily/Winged helix DNA-binding domain"/>
    <property type="match status" value="1"/>
</dbReference>
<dbReference type="NCBIfam" id="NF033516">
    <property type="entry name" value="transpos_IS3"/>
    <property type="match status" value="1"/>
</dbReference>
<dbReference type="GO" id="GO:0006313">
    <property type="term" value="P:DNA transposition"/>
    <property type="evidence" value="ECO:0007669"/>
    <property type="project" value="InterPro"/>
</dbReference>
<evidence type="ECO:0000256" key="1">
    <source>
        <dbReference type="ARBA" id="ARBA00002286"/>
    </source>
</evidence>
<evidence type="ECO:0000256" key="3">
    <source>
        <dbReference type="SAM" id="MobiDB-lite"/>
    </source>
</evidence>
<dbReference type="GO" id="GO:0004803">
    <property type="term" value="F:transposase activity"/>
    <property type="evidence" value="ECO:0007669"/>
    <property type="project" value="InterPro"/>
</dbReference>
<sequence length="415" mass="46861">MPRDLSKGKPTTRRYSEQEKAAAVRMVRALRVELGTEHGTVQRVATQLGYGTESVRLWVRQAEIDDGHAPGVSTSESARMRELEQENRELRRANEILKRAAKFLRGGARPPTQEVVAFIDANRDELGVEPICAALQVAPSTYYAAKTRAPSSRSSRDQVLRPVLRQLWEDNYCVYGARKLWNATRRAGWDVGRDQVTRLMRAEQIEGVRRSKRVLTTRADPVAVRHPDLVRRDFTATAPNRLWVTDLTYVPTWAGVAYVCFIVDVYSRMIVGWRAAPHMRTEMVLDAIEMARWSRGARLDGLTCHSDAGSQFTSIRYGERLAEIGAVPSIGTVADSYDNALAETVNGYYKTELIRGPARTGPWRTIEDVELATLGWVHWHNTQRLHGYLGDIPPAEFETAFYATHRTDQSLVEIP</sequence>
<dbReference type="InterPro" id="IPR036388">
    <property type="entry name" value="WH-like_DNA-bd_sf"/>
</dbReference>
<feature type="coiled-coil region" evidence="2">
    <location>
        <begin position="73"/>
        <end position="103"/>
    </location>
</feature>
<dbReference type="Gene3D" id="3.30.420.10">
    <property type="entry name" value="Ribonuclease H-like superfamily/Ribonuclease H"/>
    <property type="match status" value="1"/>
</dbReference>
<comment type="function">
    <text evidence="1">Involved in the transposition of the insertion sequence.</text>
</comment>
<protein>
    <submittedName>
        <fullName evidence="5">IS3 family transposase</fullName>
    </submittedName>
</protein>
<dbReference type="Pfam" id="PF00665">
    <property type="entry name" value="rve"/>
    <property type="match status" value="1"/>
</dbReference>
<dbReference type="PROSITE" id="PS50994">
    <property type="entry name" value="INTEGRASE"/>
    <property type="match status" value="1"/>
</dbReference>
<dbReference type="InterPro" id="IPR002514">
    <property type="entry name" value="Transposase_8"/>
</dbReference>
<dbReference type="GO" id="GO:0015074">
    <property type="term" value="P:DNA integration"/>
    <property type="evidence" value="ECO:0007669"/>
    <property type="project" value="InterPro"/>
</dbReference>
<dbReference type="InterPro" id="IPR050900">
    <property type="entry name" value="Transposase_IS3/IS150/IS904"/>
</dbReference>
<dbReference type="Pfam" id="PF13276">
    <property type="entry name" value="HTH_21"/>
    <property type="match status" value="1"/>
</dbReference>
<dbReference type="InterPro" id="IPR025948">
    <property type="entry name" value="HTH-like_dom"/>
</dbReference>
<dbReference type="OrthoDB" id="4281720at2"/>
<comment type="caution">
    <text evidence="5">The sequence shown here is derived from an EMBL/GenBank/DDBJ whole genome shotgun (WGS) entry which is preliminary data.</text>
</comment>
<name>A0A4Q5MV06_9MICO</name>
<gene>
    <name evidence="5" type="ORF">EUA98_19470</name>
</gene>
<reference evidence="5 6" key="1">
    <citation type="submission" date="2019-01" db="EMBL/GenBank/DDBJ databases">
        <title>Novel species of Cellulomonas.</title>
        <authorList>
            <person name="Liu Q."/>
            <person name="Xin Y.-H."/>
        </authorList>
    </citation>
    <scope>NUCLEOTIDE SEQUENCE [LARGE SCALE GENOMIC DNA]</scope>
    <source>
        <strain evidence="5 6">HLT2-17</strain>
    </source>
</reference>
<evidence type="ECO:0000313" key="5">
    <source>
        <dbReference type="EMBL" id="RYV49315.1"/>
    </source>
</evidence>
<organism evidence="5 6">
    <name type="scientific">Pengzhenrongella frigida</name>
    <dbReference type="NCBI Taxonomy" id="1259133"/>
    <lineage>
        <taxon>Bacteria</taxon>
        <taxon>Bacillati</taxon>
        <taxon>Actinomycetota</taxon>
        <taxon>Actinomycetes</taxon>
        <taxon>Micrococcales</taxon>
        <taxon>Pengzhenrongella</taxon>
    </lineage>
</organism>
<evidence type="ECO:0000313" key="6">
    <source>
        <dbReference type="Proteomes" id="UP000293764"/>
    </source>
</evidence>
<keyword evidence="6" id="KW-1185">Reference proteome</keyword>
<keyword evidence="2" id="KW-0175">Coiled coil</keyword>
<dbReference type="RefSeq" id="WP_130104333.1">
    <property type="nucleotide sequence ID" value="NZ_SDWW01000101.1"/>
</dbReference>
<dbReference type="Proteomes" id="UP000293764">
    <property type="component" value="Unassembled WGS sequence"/>
</dbReference>
<dbReference type="InterPro" id="IPR009057">
    <property type="entry name" value="Homeodomain-like_sf"/>
</dbReference>
<dbReference type="InterPro" id="IPR036397">
    <property type="entry name" value="RNaseH_sf"/>
</dbReference>
<dbReference type="SUPFAM" id="SSF46689">
    <property type="entry name" value="Homeodomain-like"/>
    <property type="match status" value="1"/>
</dbReference>
<dbReference type="Pfam" id="PF01527">
    <property type="entry name" value="HTH_Tnp_1"/>
    <property type="match status" value="1"/>
</dbReference>
<dbReference type="AlphaFoldDB" id="A0A4Q5MV06"/>